<accession>A0ABQ9FJU3</accession>
<gene>
    <name evidence="1" type="ORF">KUTeg_006450</name>
</gene>
<comment type="caution">
    <text evidence="1">The sequence shown here is derived from an EMBL/GenBank/DDBJ whole genome shotgun (WGS) entry which is preliminary data.</text>
</comment>
<evidence type="ECO:0008006" key="3">
    <source>
        <dbReference type="Google" id="ProtNLM"/>
    </source>
</evidence>
<dbReference type="EMBL" id="JARBDR010000328">
    <property type="protein sequence ID" value="KAJ8316436.1"/>
    <property type="molecule type" value="Genomic_DNA"/>
</dbReference>
<name>A0ABQ9FJU3_TEGGR</name>
<protein>
    <recommendedName>
        <fullName evidence="3">Fibronectin type-III domain-containing protein</fullName>
    </recommendedName>
</protein>
<reference evidence="1 2" key="1">
    <citation type="submission" date="2022-12" db="EMBL/GenBank/DDBJ databases">
        <title>Chromosome-level genome of Tegillarca granosa.</title>
        <authorList>
            <person name="Kim J."/>
        </authorList>
    </citation>
    <scope>NUCLEOTIDE SEQUENCE [LARGE SCALE GENOMIC DNA]</scope>
    <source>
        <strain evidence="1">Teg-2019</strain>
        <tissue evidence="1">Adductor muscle</tissue>
    </source>
</reference>
<organism evidence="1 2">
    <name type="scientific">Tegillarca granosa</name>
    <name type="common">Malaysian cockle</name>
    <name type="synonym">Anadara granosa</name>
    <dbReference type="NCBI Taxonomy" id="220873"/>
    <lineage>
        <taxon>Eukaryota</taxon>
        <taxon>Metazoa</taxon>
        <taxon>Spiralia</taxon>
        <taxon>Lophotrochozoa</taxon>
        <taxon>Mollusca</taxon>
        <taxon>Bivalvia</taxon>
        <taxon>Autobranchia</taxon>
        <taxon>Pteriomorphia</taxon>
        <taxon>Arcoida</taxon>
        <taxon>Arcoidea</taxon>
        <taxon>Arcidae</taxon>
        <taxon>Tegillarca</taxon>
    </lineage>
</organism>
<dbReference type="Proteomes" id="UP001217089">
    <property type="component" value="Unassembled WGS sequence"/>
</dbReference>
<evidence type="ECO:0000313" key="2">
    <source>
        <dbReference type="Proteomes" id="UP001217089"/>
    </source>
</evidence>
<proteinExistence type="predicted"/>
<sequence length="110" mass="12275">MNTNLKIHYADKPIISLDTTDIIEQESDNPNPPVETVNLQNTTENVTDVVFSCNAADGFPTTPPETAPEFSSAENGTKSVILTWKRGFNGGHAQTFVIRTWFWWNFNGTI</sequence>
<evidence type="ECO:0000313" key="1">
    <source>
        <dbReference type="EMBL" id="KAJ8316436.1"/>
    </source>
</evidence>
<keyword evidence="2" id="KW-1185">Reference proteome</keyword>